<keyword evidence="2" id="KW-0808">Transferase</keyword>
<evidence type="ECO:0000313" key="3">
    <source>
        <dbReference type="Proteomes" id="UP000000441"/>
    </source>
</evidence>
<gene>
    <name evidence="2" type="ordered locus">BCQ_4774</name>
</gene>
<sequence length="159" mass="17974">MDIHKLTEEEAMEIAMWTYEEPYNVYSFSVGAEIIEELLDGTYYGCCDERGELIGYFCFGENAQVPGGRDAHLYGGEDVMDIGLGMKPELTGKGLGKVFFQAGIVFAIKAFRPKTFRLSVATFNTRAITLYKKIGFQQGPIFLSRGREFMLMEYERPSV</sequence>
<name>B9J3F6_BACCQ</name>
<dbReference type="Proteomes" id="UP000000441">
    <property type="component" value="Chromosome"/>
</dbReference>
<dbReference type="KEGG" id="bcq:BCQ_4774"/>
<dbReference type="PROSITE" id="PS51186">
    <property type="entry name" value="GNAT"/>
    <property type="match status" value="1"/>
</dbReference>
<dbReference type="EMBL" id="CP000227">
    <property type="protein sequence ID" value="ACM15175.1"/>
    <property type="molecule type" value="Genomic_DNA"/>
</dbReference>
<proteinExistence type="predicted"/>
<dbReference type="GO" id="GO:0016747">
    <property type="term" value="F:acyltransferase activity, transferring groups other than amino-acyl groups"/>
    <property type="evidence" value="ECO:0007669"/>
    <property type="project" value="InterPro"/>
</dbReference>
<protein>
    <submittedName>
        <fullName evidence="2">Acetyltransferase, GNAT family</fullName>
    </submittedName>
</protein>
<dbReference type="Gene3D" id="3.40.630.30">
    <property type="match status" value="1"/>
</dbReference>
<feature type="domain" description="N-acetyltransferase" evidence="1">
    <location>
        <begin position="1"/>
        <end position="157"/>
    </location>
</feature>
<organism evidence="2 3">
    <name type="scientific">Bacillus cereus (strain Q1)</name>
    <dbReference type="NCBI Taxonomy" id="361100"/>
    <lineage>
        <taxon>Bacteria</taxon>
        <taxon>Bacillati</taxon>
        <taxon>Bacillota</taxon>
        <taxon>Bacilli</taxon>
        <taxon>Bacillales</taxon>
        <taxon>Bacillaceae</taxon>
        <taxon>Bacillus</taxon>
        <taxon>Bacillus cereus group</taxon>
    </lineage>
</organism>
<dbReference type="Pfam" id="PF00583">
    <property type="entry name" value="Acetyltransf_1"/>
    <property type="match status" value="1"/>
</dbReference>
<accession>B9J3F6</accession>
<dbReference type="SUPFAM" id="SSF55729">
    <property type="entry name" value="Acyl-CoA N-acyltransferases (Nat)"/>
    <property type="match status" value="1"/>
</dbReference>
<evidence type="ECO:0000313" key="2">
    <source>
        <dbReference type="EMBL" id="ACM15175.1"/>
    </source>
</evidence>
<dbReference type="InterPro" id="IPR016181">
    <property type="entry name" value="Acyl_CoA_acyltransferase"/>
</dbReference>
<evidence type="ECO:0000259" key="1">
    <source>
        <dbReference type="PROSITE" id="PS51186"/>
    </source>
</evidence>
<dbReference type="AlphaFoldDB" id="B9J3F6"/>
<dbReference type="InterPro" id="IPR000182">
    <property type="entry name" value="GNAT_dom"/>
</dbReference>
<reference evidence="2 3" key="1">
    <citation type="journal article" date="2009" name="J. Bacteriol.">
        <title>Complete genome sequence of the extremophilic Bacillus cereus strain Q1 with industrial applications.</title>
        <authorList>
            <person name="Xiong Z."/>
            <person name="Jiang Y."/>
            <person name="Qi D."/>
            <person name="Lu H."/>
            <person name="Yang F."/>
            <person name="Yang J."/>
            <person name="Chen L."/>
            <person name="Sun L."/>
            <person name="Xu X."/>
            <person name="Xue Y."/>
            <person name="Zhu Y."/>
            <person name="Jin Q."/>
        </authorList>
    </citation>
    <scope>NUCLEOTIDE SEQUENCE [LARGE SCALE GENOMIC DNA]</scope>
    <source>
        <strain evidence="2 3">Q1</strain>
    </source>
</reference>
<dbReference type="HOGENOM" id="CLU_114564_0_1_9"/>